<dbReference type="AlphaFoldDB" id="A0AAV4JY66"/>
<feature type="compositionally biased region" description="Basic and acidic residues" evidence="1">
    <location>
        <begin position="97"/>
        <end position="108"/>
    </location>
</feature>
<evidence type="ECO:0000313" key="2">
    <source>
        <dbReference type="EMBL" id="GFS27375.1"/>
    </source>
</evidence>
<comment type="caution">
    <text evidence="2">The sequence shown here is derived from an EMBL/GenBank/DDBJ whole genome shotgun (WGS) entry which is preliminary data.</text>
</comment>
<protein>
    <submittedName>
        <fullName evidence="2">Uncharacterized protein</fullName>
    </submittedName>
</protein>
<reference evidence="2 3" key="1">
    <citation type="journal article" date="2021" name="Elife">
        <title>Chloroplast acquisition without the gene transfer in kleptoplastic sea slugs, Plakobranchus ocellatus.</title>
        <authorList>
            <person name="Maeda T."/>
            <person name="Takahashi S."/>
            <person name="Yoshida T."/>
            <person name="Shimamura S."/>
            <person name="Takaki Y."/>
            <person name="Nagai Y."/>
            <person name="Toyoda A."/>
            <person name="Suzuki Y."/>
            <person name="Arimoto A."/>
            <person name="Ishii H."/>
            <person name="Satoh N."/>
            <person name="Nishiyama T."/>
            <person name="Hasebe M."/>
            <person name="Maruyama T."/>
            <person name="Minagawa J."/>
            <person name="Obokata J."/>
            <person name="Shigenobu S."/>
        </authorList>
    </citation>
    <scope>NUCLEOTIDE SEQUENCE [LARGE SCALE GENOMIC DNA]</scope>
</reference>
<feature type="region of interest" description="Disordered" evidence="1">
    <location>
        <begin position="63"/>
        <end position="116"/>
    </location>
</feature>
<name>A0AAV4JY66_9GAST</name>
<dbReference type="Proteomes" id="UP000762676">
    <property type="component" value="Unassembled WGS sequence"/>
</dbReference>
<organism evidence="2 3">
    <name type="scientific">Elysia marginata</name>
    <dbReference type="NCBI Taxonomy" id="1093978"/>
    <lineage>
        <taxon>Eukaryota</taxon>
        <taxon>Metazoa</taxon>
        <taxon>Spiralia</taxon>
        <taxon>Lophotrochozoa</taxon>
        <taxon>Mollusca</taxon>
        <taxon>Gastropoda</taxon>
        <taxon>Heterobranchia</taxon>
        <taxon>Euthyneura</taxon>
        <taxon>Panpulmonata</taxon>
        <taxon>Sacoglossa</taxon>
        <taxon>Placobranchoidea</taxon>
        <taxon>Plakobranchidae</taxon>
        <taxon>Elysia</taxon>
    </lineage>
</organism>
<dbReference type="EMBL" id="BMAT01010505">
    <property type="protein sequence ID" value="GFS27375.1"/>
    <property type="molecule type" value="Genomic_DNA"/>
</dbReference>
<evidence type="ECO:0000256" key="1">
    <source>
        <dbReference type="SAM" id="MobiDB-lite"/>
    </source>
</evidence>
<accession>A0AAV4JY66</accession>
<evidence type="ECO:0000313" key="3">
    <source>
        <dbReference type="Proteomes" id="UP000762676"/>
    </source>
</evidence>
<proteinExistence type="predicted"/>
<gene>
    <name evidence="2" type="ORF">ElyMa_005263000</name>
</gene>
<keyword evidence="3" id="KW-1185">Reference proteome</keyword>
<sequence length="116" mass="13662">MRELRRIKGLTLKDKMKSEDIRKELGVGSVKSKARESRLRWFGHVHRRERESNRRLVMDMEVPGRQTKRQTQREIARSGGPRHAGTAGGARRCRRQRLLETTDPDRRPLPGIRRQK</sequence>